<dbReference type="EMBL" id="JBHFAB010000002">
    <property type="protein sequence ID" value="MFC1415675.1"/>
    <property type="molecule type" value="Genomic_DNA"/>
</dbReference>
<reference evidence="1 2" key="1">
    <citation type="submission" date="2024-09" db="EMBL/GenBank/DDBJ databases">
        <authorList>
            <person name="Lee S.D."/>
        </authorList>
    </citation>
    <scope>NUCLEOTIDE SEQUENCE [LARGE SCALE GENOMIC DNA]</scope>
    <source>
        <strain evidence="1 2">N8-3</strain>
    </source>
</reference>
<keyword evidence="2" id="KW-1185">Reference proteome</keyword>
<evidence type="ECO:0000313" key="2">
    <source>
        <dbReference type="Proteomes" id="UP001592531"/>
    </source>
</evidence>
<dbReference type="RefSeq" id="WP_380531793.1">
    <property type="nucleotide sequence ID" value="NZ_JBHFAB010000002.1"/>
</dbReference>
<accession>A0ABV6VPK7</accession>
<dbReference type="Proteomes" id="UP001592531">
    <property type="component" value="Unassembled WGS sequence"/>
</dbReference>
<name>A0ABV6VPK7_9ACTN</name>
<sequence>MNQVTREGGRAEPAPVPRRNRVTPLGDLVAVPLRGAWTGNRGILHSGREIVRFHAGDLWITCALRFRERHHPDQWLPHHYTFLYFHDEAVALAAGHRPCAECRRADYRAYRAAWAEGLGVEPPSAQRMNRQLHAERLVPGTHRRRTHALPWAELPDGVFVRLGGVPLLLLGDQLVEWSGAGYGARRARPGSGAGSGDGLAEVVTPPSTVAALRAGYPVQIDDSARSAAG</sequence>
<organism evidence="1 2">
    <name type="scientific">Streptacidiphilus cavernicola</name>
    <dbReference type="NCBI Taxonomy" id="3342716"/>
    <lineage>
        <taxon>Bacteria</taxon>
        <taxon>Bacillati</taxon>
        <taxon>Actinomycetota</taxon>
        <taxon>Actinomycetes</taxon>
        <taxon>Kitasatosporales</taxon>
        <taxon>Streptomycetaceae</taxon>
        <taxon>Streptacidiphilus</taxon>
    </lineage>
</organism>
<protein>
    <submittedName>
        <fullName evidence="1">Uncharacterized protein</fullName>
    </submittedName>
</protein>
<proteinExistence type="predicted"/>
<gene>
    <name evidence="1" type="ORF">ACEZDE_03315</name>
</gene>
<evidence type="ECO:0000313" key="1">
    <source>
        <dbReference type="EMBL" id="MFC1415675.1"/>
    </source>
</evidence>
<comment type="caution">
    <text evidence="1">The sequence shown here is derived from an EMBL/GenBank/DDBJ whole genome shotgun (WGS) entry which is preliminary data.</text>
</comment>